<evidence type="ECO:0008006" key="3">
    <source>
        <dbReference type="Google" id="ProtNLM"/>
    </source>
</evidence>
<organism evidence="1 2">
    <name type="scientific">Pseudoroseomonas ludipueritiae</name>
    <dbReference type="NCBI Taxonomy" id="198093"/>
    <lineage>
        <taxon>Bacteria</taxon>
        <taxon>Pseudomonadati</taxon>
        <taxon>Pseudomonadota</taxon>
        <taxon>Alphaproteobacteria</taxon>
        <taxon>Acetobacterales</taxon>
        <taxon>Acetobacteraceae</taxon>
        <taxon>Pseudoroseomonas</taxon>
    </lineage>
</organism>
<dbReference type="RefSeq" id="WP_187777800.1">
    <property type="nucleotide sequence ID" value="NZ_JACTUZ010000016.1"/>
</dbReference>
<name>A0ABR7R4F1_9PROT</name>
<comment type="caution">
    <text evidence="1">The sequence shown here is derived from an EMBL/GenBank/DDBJ whole genome shotgun (WGS) entry which is preliminary data.</text>
</comment>
<gene>
    <name evidence="1" type="ORF">IBL25_06800</name>
</gene>
<dbReference type="Proteomes" id="UP000603940">
    <property type="component" value="Unassembled WGS sequence"/>
</dbReference>
<evidence type="ECO:0000313" key="2">
    <source>
        <dbReference type="Proteomes" id="UP000603940"/>
    </source>
</evidence>
<sequence>MSKIPEARRRLAELKQRTRSPDMAAEIEDIIGLMIRRPYARGRAPDRSRAVDETLAERIRRYAHAHPKMSQQEIAVHFGTNAGRVSEALHHDR</sequence>
<accession>A0ABR7R4F1</accession>
<dbReference type="EMBL" id="JACTUZ010000016">
    <property type="protein sequence ID" value="MBC9176649.1"/>
    <property type="molecule type" value="Genomic_DNA"/>
</dbReference>
<keyword evidence="2" id="KW-1185">Reference proteome</keyword>
<evidence type="ECO:0000313" key="1">
    <source>
        <dbReference type="EMBL" id="MBC9176649.1"/>
    </source>
</evidence>
<proteinExistence type="predicted"/>
<reference evidence="1 2" key="1">
    <citation type="journal article" date="2009" name="Int. J. Syst. Evol. Microbiol.">
        <title>Transfer of Teichococcus ludipueritiae and Muricoccus roseus to the genus Roseomonas, as Roseomonas ludipueritiae comb. nov. and Roseomonas rosea comb. nov., respectively, and emended description of the genus Roseomonas.</title>
        <authorList>
            <person name="Sanchez-Porro C."/>
            <person name="Gallego V."/>
            <person name="Busse H.J."/>
            <person name="Kampfer P."/>
            <person name="Ventosa A."/>
        </authorList>
    </citation>
    <scope>NUCLEOTIDE SEQUENCE [LARGE SCALE GENOMIC DNA]</scope>
    <source>
        <strain evidence="1 2">DSM 14915</strain>
    </source>
</reference>
<protein>
    <recommendedName>
        <fullName evidence="3">RNA polymerase sigma-70 region 4 domain-containing protein</fullName>
    </recommendedName>
</protein>